<reference evidence="1" key="1">
    <citation type="submission" date="2021-03" db="EMBL/GenBank/DDBJ databases">
        <authorList>
            <person name="Bekaert M."/>
        </authorList>
    </citation>
    <scope>NUCLEOTIDE SEQUENCE</scope>
</reference>
<evidence type="ECO:0000313" key="1">
    <source>
        <dbReference type="EMBL" id="CAG2248809.1"/>
    </source>
</evidence>
<dbReference type="AlphaFoldDB" id="A0A8S3V1R0"/>
<gene>
    <name evidence="1" type="ORF">MEDL_60659</name>
</gene>
<comment type="caution">
    <text evidence="1">The sequence shown here is derived from an EMBL/GenBank/DDBJ whole genome shotgun (WGS) entry which is preliminary data.</text>
</comment>
<organism evidence="1 2">
    <name type="scientific">Mytilus edulis</name>
    <name type="common">Blue mussel</name>
    <dbReference type="NCBI Taxonomy" id="6550"/>
    <lineage>
        <taxon>Eukaryota</taxon>
        <taxon>Metazoa</taxon>
        <taxon>Spiralia</taxon>
        <taxon>Lophotrochozoa</taxon>
        <taxon>Mollusca</taxon>
        <taxon>Bivalvia</taxon>
        <taxon>Autobranchia</taxon>
        <taxon>Pteriomorphia</taxon>
        <taxon>Mytilida</taxon>
        <taxon>Mytiloidea</taxon>
        <taxon>Mytilidae</taxon>
        <taxon>Mytilinae</taxon>
        <taxon>Mytilus</taxon>
    </lineage>
</organism>
<dbReference type="Proteomes" id="UP000683360">
    <property type="component" value="Unassembled WGS sequence"/>
</dbReference>
<accession>A0A8S3V1R0</accession>
<evidence type="ECO:0000313" key="2">
    <source>
        <dbReference type="Proteomes" id="UP000683360"/>
    </source>
</evidence>
<dbReference type="EMBL" id="CAJPWZ010002951">
    <property type="protein sequence ID" value="CAG2248809.1"/>
    <property type="molecule type" value="Genomic_DNA"/>
</dbReference>
<proteinExistence type="predicted"/>
<sequence>MQHPETNMCQTNGNIVGEERFCHYSIDKTEWDKEHEIPVKWQDSGDYQRSATEYVMQLKIHNALSAIWDKHTDIPLIKIKVHDDNAFILNKNCRFVESQLIKTFDGSCPDDFVKPDGTKAAIPGVDHSCSAPRIDSAEEFIQSWMVDVADNLFRLEPNAPLSPRITTLAYCTCPYGSLEDIDVSFRCGGATIDCSSPYVGSIGECTISLNTQQHKLVNEYPKNSAERSFDLLQEKVLDKVCCCY</sequence>
<name>A0A8S3V1R0_MYTED</name>
<keyword evidence="2" id="KW-1185">Reference proteome</keyword>
<protein>
    <submittedName>
        <fullName evidence="1">Uncharacterized protein</fullName>
    </submittedName>
</protein>